<comment type="similarity">
    <text evidence="1">Belongs to the ADP-ribosylglycohydrolase family.</text>
</comment>
<dbReference type="GO" id="GO:0004649">
    <property type="term" value="F:poly(ADP-ribose) glycohydrolase activity"/>
    <property type="evidence" value="ECO:0007669"/>
    <property type="project" value="UniProtKB-EC"/>
</dbReference>
<evidence type="ECO:0000256" key="12">
    <source>
        <dbReference type="PIRSR" id="PIRSR605502-1"/>
    </source>
</evidence>
<feature type="binding site" evidence="12">
    <location>
        <position position="61"/>
    </location>
    <ligand>
        <name>Mg(2+)</name>
        <dbReference type="ChEBI" id="CHEBI:18420"/>
        <label>1</label>
    </ligand>
</feature>
<protein>
    <recommendedName>
        <fullName evidence="4">ADP-ribosylhydrolase ARH3</fullName>
        <ecNumber evidence="2">3.2.1.143</ecNumber>
    </recommendedName>
    <alternativeName>
        <fullName evidence="5">ADP-ribose glycohydrolase ARH3</fullName>
    </alternativeName>
    <alternativeName>
        <fullName evidence="6">ADP-ribosylhydrolase 3</fullName>
    </alternativeName>
    <alternativeName>
        <fullName evidence="9">O-acetyl-ADP-ribose deacetylase ARH3</fullName>
    </alternativeName>
    <alternativeName>
        <fullName evidence="10">Poly(ADP-ribose) glycohydrolase ARH3</fullName>
    </alternativeName>
    <alternativeName>
        <fullName evidence="8">[Protein ADP-ribosylarginine] hydrolase-like protein 2</fullName>
    </alternativeName>
    <alternativeName>
        <fullName evidence="7">[Protein ADP-ribosylserine] hydrolase</fullName>
    </alternativeName>
</protein>
<evidence type="ECO:0000313" key="15">
    <source>
        <dbReference type="Proteomes" id="UP000274756"/>
    </source>
</evidence>
<dbReference type="Proteomes" id="UP000274756">
    <property type="component" value="Unassembled WGS sequence"/>
</dbReference>
<dbReference type="WBParaSite" id="DME_0000023801-mRNA-1">
    <property type="protein sequence ID" value="DME_0000023801-mRNA-1"/>
    <property type="gene ID" value="DME_0000023801"/>
</dbReference>
<dbReference type="STRING" id="318479.A0A0N4U0Z0"/>
<evidence type="ECO:0000256" key="10">
    <source>
        <dbReference type="ARBA" id="ARBA00043193"/>
    </source>
</evidence>
<organism evidence="14 16">
    <name type="scientific">Dracunculus medinensis</name>
    <name type="common">Guinea worm</name>
    <dbReference type="NCBI Taxonomy" id="318479"/>
    <lineage>
        <taxon>Eukaryota</taxon>
        <taxon>Metazoa</taxon>
        <taxon>Ecdysozoa</taxon>
        <taxon>Nematoda</taxon>
        <taxon>Chromadorea</taxon>
        <taxon>Rhabditida</taxon>
        <taxon>Spirurina</taxon>
        <taxon>Dracunculoidea</taxon>
        <taxon>Dracunculidae</taxon>
        <taxon>Dracunculus</taxon>
    </lineage>
</organism>
<evidence type="ECO:0000256" key="5">
    <source>
        <dbReference type="ARBA" id="ARBA00042398"/>
    </source>
</evidence>
<reference evidence="16" key="1">
    <citation type="submission" date="2017-02" db="UniProtKB">
        <authorList>
            <consortium name="WormBaseParasite"/>
        </authorList>
    </citation>
    <scope>IDENTIFICATION</scope>
</reference>
<accession>A0A0N4U0Z0</accession>
<dbReference type="GO" id="GO:0005739">
    <property type="term" value="C:mitochondrion"/>
    <property type="evidence" value="ECO:0007669"/>
    <property type="project" value="TreeGrafter"/>
</dbReference>
<feature type="binding site" evidence="12">
    <location>
        <position position="63"/>
    </location>
    <ligand>
        <name>Mg(2+)</name>
        <dbReference type="ChEBI" id="CHEBI:18420"/>
        <label>1</label>
    </ligand>
</feature>
<evidence type="ECO:0000256" key="11">
    <source>
        <dbReference type="ARBA" id="ARBA00049015"/>
    </source>
</evidence>
<evidence type="ECO:0000256" key="9">
    <source>
        <dbReference type="ARBA" id="ARBA00043187"/>
    </source>
</evidence>
<reference evidence="13 15" key="2">
    <citation type="submission" date="2018-11" db="EMBL/GenBank/DDBJ databases">
        <authorList>
            <consortium name="Pathogen Informatics"/>
        </authorList>
    </citation>
    <scope>NUCLEOTIDE SEQUENCE [LARGE SCALE GENOMIC DNA]</scope>
</reference>
<dbReference type="PANTHER" id="PTHR16222">
    <property type="entry name" value="ADP-RIBOSYLGLYCOHYDROLASE"/>
    <property type="match status" value="1"/>
</dbReference>
<evidence type="ECO:0000256" key="8">
    <source>
        <dbReference type="ARBA" id="ARBA00042850"/>
    </source>
</evidence>
<keyword evidence="15" id="KW-1185">Reference proteome</keyword>
<feature type="binding site" evidence="12">
    <location>
        <position position="269"/>
    </location>
    <ligand>
        <name>Mg(2+)</name>
        <dbReference type="ChEBI" id="CHEBI:18420"/>
        <label>1</label>
    </ligand>
</feature>
<keyword evidence="12" id="KW-0479">Metal-binding</keyword>
<dbReference type="EC" id="3.2.1.143" evidence="2"/>
<name>A0A0N4U0Z0_DRAME</name>
<dbReference type="Proteomes" id="UP000038040">
    <property type="component" value="Unplaced"/>
</dbReference>
<dbReference type="InterPro" id="IPR005502">
    <property type="entry name" value="Ribosyl_crysJ1"/>
</dbReference>
<dbReference type="GO" id="GO:0046872">
    <property type="term" value="F:metal ion binding"/>
    <property type="evidence" value="ECO:0007669"/>
    <property type="project" value="UniProtKB-KW"/>
</dbReference>
<dbReference type="OrthoDB" id="410104at2759"/>
<proteinExistence type="inferred from homology"/>
<evidence type="ECO:0000256" key="3">
    <source>
        <dbReference type="ARBA" id="ARBA00022801"/>
    </source>
</evidence>
<dbReference type="InterPro" id="IPR050792">
    <property type="entry name" value="ADP-ribosylglycohydrolase"/>
</dbReference>
<evidence type="ECO:0000313" key="16">
    <source>
        <dbReference type="WBParaSite" id="DME_0000023801-mRNA-1"/>
    </source>
</evidence>
<evidence type="ECO:0000256" key="6">
    <source>
        <dbReference type="ARBA" id="ARBA00042471"/>
    </source>
</evidence>
<dbReference type="EMBL" id="UYYG01001150">
    <property type="protein sequence ID" value="VDN54625.1"/>
    <property type="molecule type" value="Genomic_DNA"/>
</dbReference>
<dbReference type="InterPro" id="IPR036705">
    <property type="entry name" value="Ribosyl_crysJ1_sf"/>
</dbReference>
<gene>
    <name evidence="13" type="ORF">DME_LOCUS4598</name>
</gene>
<comment type="cofactor">
    <cofactor evidence="12">
        <name>Mg(2+)</name>
        <dbReference type="ChEBI" id="CHEBI:18420"/>
    </cofactor>
    <text evidence="12">Binds 2 magnesium ions per subunit.</text>
</comment>
<dbReference type="AlphaFoldDB" id="A0A0N4U0Z0"/>
<evidence type="ECO:0000256" key="7">
    <source>
        <dbReference type="ARBA" id="ARBA00042722"/>
    </source>
</evidence>
<feature type="binding site" evidence="12">
    <location>
        <position position="272"/>
    </location>
    <ligand>
        <name>Mg(2+)</name>
        <dbReference type="ChEBI" id="CHEBI:18420"/>
        <label>1</label>
    </ligand>
</feature>
<evidence type="ECO:0000256" key="4">
    <source>
        <dbReference type="ARBA" id="ARBA00041057"/>
    </source>
</evidence>
<dbReference type="Gene3D" id="1.10.4080.10">
    <property type="entry name" value="ADP-ribosylation/Crystallin J1"/>
    <property type="match status" value="1"/>
</dbReference>
<dbReference type="PANTHER" id="PTHR16222:SF24">
    <property type="entry name" value="ADP-RIBOSYLHYDROLASE ARH3"/>
    <property type="match status" value="1"/>
</dbReference>
<sequence>MNFCKAVGCLYGQLIGDALGCRYEFMTAPVVQKMIKDDLNNMQLLPILGGGPFHMVAGQVTDDSEMAFSLASSICHLGKFDIVDIACSYVRWNESSPPDIGVTVRNALQIDERLSTDWRERLTYKEKVEVYNRVMRNVKEKNSTSRSNGCLMRISPLAVACANQSLQRTKILVEKDCLLTHCDPICIDATNAYDAYNDAVNVSETEIVQDILENAKHRPIPVKLGNDFIDGDTKAMGYFGVAFQSAFYELLHASSFSSGLVNAISRGGDTDTNGAIVGAMLGARFGVEQIPDVWKETVRLCSSRTILNISFDVESVVPKLLSMSNCD</sequence>
<dbReference type="GO" id="GO:0005634">
    <property type="term" value="C:nucleus"/>
    <property type="evidence" value="ECO:0007669"/>
    <property type="project" value="TreeGrafter"/>
</dbReference>
<evidence type="ECO:0000313" key="14">
    <source>
        <dbReference type="Proteomes" id="UP000038040"/>
    </source>
</evidence>
<keyword evidence="12" id="KW-0460">Magnesium</keyword>
<evidence type="ECO:0000256" key="2">
    <source>
        <dbReference type="ARBA" id="ARBA00012255"/>
    </source>
</evidence>
<comment type="catalytic activity">
    <reaction evidence="11">
        <text>alpha-NAD(+) + H2O = ADP-D-ribose + nicotinamide + H(+)</text>
        <dbReference type="Rhea" id="RHEA:68792"/>
        <dbReference type="ChEBI" id="CHEBI:15377"/>
        <dbReference type="ChEBI" id="CHEBI:15378"/>
        <dbReference type="ChEBI" id="CHEBI:17154"/>
        <dbReference type="ChEBI" id="CHEBI:57967"/>
        <dbReference type="ChEBI" id="CHEBI:77017"/>
    </reaction>
</comment>
<dbReference type="SUPFAM" id="SSF101478">
    <property type="entry name" value="ADP-ribosylglycohydrolase"/>
    <property type="match status" value="1"/>
</dbReference>
<feature type="binding site" evidence="12">
    <location>
        <position position="62"/>
    </location>
    <ligand>
        <name>Mg(2+)</name>
        <dbReference type="ChEBI" id="CHEBI:18420"/>
        <label>1</label>
    </ligand>
</feature>
<evidence type="ECO:0000256" key="1">
    <source>
        <dbReference type="ARBA" id="ARBA00010702"/>
    </source>
</evidence>
<evidence type="ECO:0000313" key="13">
    <source>
        <dbReference type="EMBL" id="VDN54625.1"/>
    </source>
</evidence>
<feature type="binding site" evidence="12">
    <location>
        <position position="271"/>
    </location>
    <ligand>
        <name>Mg(2+)</name>
        <dbReference type="ChEBI" id="CHEBI:18420"/>
        <label>1</label>
    </ligand>
</feature>
<dbReference type="Pfam" id="PF03747">
    <property type="entry name" value="ADP_ribosyl_GH"/>
    <property type="match status" value="1"/>
</dbReference>
<keyword evidence="3" id="KW-0378">Hydrolase</keyword>